<dbReference type="EMBL" id="JAHIBW010000025">
    <property type="protein sequence ID" value="KAG7297771.1"/>
    <property type="molecule type" value="Genomic_DNA"/>
</dbReference>
<dbReference type="Proteomes" id="UP000823941">
    <property type="component" value="Chromosome 25"/>
</dbReference>
<sequence length="287" mass="32367">MDNITHRKPIARAYSNSDLRDIYTEENSVCNSTLLDISSQSVPSQIENTSRNCNDVQGQLDNLTEQLESAHNEIMKLNSENYALKNKLDEKNKQIDLLKKLSTIDLNTSRDNNKSENTPLLKKIRNIVMSTPRTSPIHTSKVILWKNCSDSGKMNTPNTSQRHISDVTSRQSNIGSENMSSQTQYVSKYTETTINNSVQAVKHCVVDPEKKVQRDEKPRIFIVGDQRMKGLALHIIKNRKNKWNDIYQTTAIVKPDATTSHILSALDGTVLKEDDIVILGVGSNDEN</sequence>
<accession>A0ABQ7PXR6</accession>
<keyword evidence="4" id="KW-1185">Reference proteome</keyword>
<gene>
    <name evidence="3" type="ORF">JYU34_018512</name>
</gene>
<reference evidence="3 4" key="1">
    <citation type="submission" date="2021-06" db="EMBL/GenBank/DDBJ databases">
        <title>A haploid diamondback moth (Plutella xylostella L.) genome assembly resolves 31 chromosomes and identifies a diamide resistance mutation.</title>
        <authorList>
            <person name="Ward C.M."/>
            <person name="Perry K.D."/>
            <person name="Baker G."/>
            <person name="Powis K."/>
            <person name="Heckel D.G."/>
            <person name="Baxter S.W."/>
        </authorList>
    </citation>
    <scope>NUCLEOTIDE SEQUENCE [LARGE SCALE GENOMIC DNA]</scope>
    <source>
        <strain evidence="3 4">LV</strain>
        <tissue evidence="3">Single pupa</tissue>
    </source>
</reference>
<proteinExistence type="predicted"/>
<feature type="coiled-coil region" evidence="1">
    <location>
        <begin position="46"/>
        <end position="101"/>
    </location>
</feature>
<name>A0ABQ7PXR6_PLUXY</name>
<feature type="non-terminal residue" evidence="3">
    <location>
        <position position="287"/>
    </location>
</feature>
<protein>
    <submittedName>
        <fullName evidence="3">Uncharacterized protein</fullName>
    </submittedName>
</protein>
<keyword evidence="1" id="KW-0175">Coiled coil</keyword>
<comment type="caution">
    <text evidence="3">The sequence shown here is derived from an EMBL/GenBank/DDBJ whole genome shotgun (WGS) entry which is preliminary data.</text>
</comment>
<organism evidence="3 4">
    <name type="scientific">Plutella xylostella</name>
    <name type="common">Diamondback moth</name>
    <name type="synonym">Plutella maculipennis</name>
    <dbReference type="NCBI Taxonomy" id="51655"/>
    <lineage>
        <taxon>Eukaryota</taxon>
        <taxon>Metazoa</taxon>
        <taxon>Ecdysozoa</taxon>
        <taxon>Arthropoda</taxon>
        <taxon>Hexapoda</taxon>
        <taxon>Insecta</taxon>
        <taxon>Pterygota</taxon>
        <taxon>Neoptera</taxon>
        <taxon>Endopterygota</taxon>
        <taxon>Lepidoptera</taxon>
        <taxon>Glossata</taxon>
        <taxon>Ditrysia</taxon>
        <taxon>Yponomeutoidea</taxon>
        <taxon>Plutellidae</taxon>
        <taxon>Plutella</taxon>
    </lineage>
</organism>
<evidence type="ECO:0000313" key="4">
    <source>
        <dbReference type="Proteomes" id="UP000823941"/>
    </source>
</evidence>
<evidence type="ECO:0000313" key="3">
    <source>
        <dbReference type="EMBL" id="KAG7297771.1"/>
    </source>
</evidence>
<feature type="region of interest" description="Disordered" evidence="2">
    <location>
        <begin position="154"/>
        <end position="180"/>
    </location>
</feature>
<evidence type="ECO:0000256" key="2">
    <source>
        <dbReference type="SAM" id="MobiDB-lite"/>
    </source>
</evidence>
<evidence type="ECO:0000256" key="1">
    <source>
        <dbReference type="SAM" id="Coils"/>
    </source>
</evidence>